<feature type="domain" description="Cyclic nucleotide-binding" evidence="1">
    <location>
        <begin position="13"/>
        <end position="117"/>
    </location>
</feature>
<reference evidence="2 3" key="1">
    <citation type="submission" date="2019-01" db="EMBL/GenBank/DDBJ databases">
        <authorList>
            <person name="Chen W.-M."/>
        </authorList>
    </citation>
    <scope>NUCLEOTIDE SEQUENCE [LARGE SCALE GENOMIC DNA]</scope>
    <source>
        <strain evidence="2 3">YBJ-36</strain>
    </source>
</reference>
<dbReference type="InterPro" id="IPR018490">
    <property type="entry name" value="cNMP-bd_dom_sf"/>
</dbReference>
<evidence type="ECO:0000313" key="2">
    <source>
        <dbReference type="EMBL" id="RVU01511.1"/>
    </source>
</evidence>
<proteinExistence type="predicted"/>
<dbReference type="EMBL" id="SACK01000002">
    <property type="protein sequence ID" value="RVU01511.1"/>
    <property type="molecule type" value="Genomic_DNA"/>
</dbReference>
<dbReference type="AlphaFoldDB" id="A0A3S2ULX9"/>
<evidence type="ECO:0000313" key="3">
    <source>
        <dbReference type="Proteomes" id="UP000282759"/>
    </source>
</evidence>
<keyword evidence="3" id="KW-1185">Reference proteome</keyword>
<dbReference type="InterPro" id="IPR000595">
    <property type="entry name" value="cNMP-bd_dom"/>
</dbReference>
<dbReference type="OrthoDB" id="758145at2"/>
<dbReference type="CDD" id="cd00038">
    <property type="entry name" value="CAP_ED"/>
    <property type="match status" value="1"/>
</dbReference>
<dbReference type="Pfam" id="PF00027">
    <property type="entry name" value="cNMP_binding"/>
    <property type="match status" value="1"/>
</dbReference>
<gene>
    <name evidence="2" type="ORF">EOD41_05970</name>
</gene>
<dbReference type="Gene3D" id="2.60.120.10">
    <property type="entry name" value="Jelly Rolls"/>
    <property type="match status" value="1"/>
</dbReference>
<dbReference type="InterPro" id="IPR014710">
    <property type="entry name" value="RmlC-like_jellyroll"/>
</dbReference>
<dbReference type="SUPFAM" id="SSF51206">
    <property type="entry name" value="cAMP-binding domain-like"/>
    <property type="match status" value="1"/>
</dbReference>
<dbReference type="RefSeq" id="WP_127703885.1">
    <property type="nucleotide sequence ID" value="NZ_SACK01000002.1"/>
</dbReference>
<evidence type="ECO:0000259" key="1">
    <source>
        <dbReference type="PROSITE" id="PS50042"/>
    </source>
</evidence>
<comment type="caution">
    <text evidence="2">The sequence shown here is derived from an EMBL/GenBank/DDBJ whole genome shotgun (WGS) entry which is preliminary data.</text>
</comment>
<organism evidence="2 3">
    <name type="scientific">Mucilaginibacter limnophilus</name>
    <dbReference type="NCBI Taxonomy" id="1932778"/>
    <lineage>
        <taxon>Bacteria</taxon>
        <taxon>Pseudomonadati</taxon>
        <taxon>Bacteroidota</taxon>
        <taxon>Sphingobacteriia</taxon>
        <taxon>Sphingobacteriales</taxon>
        <taxon>Sphingobacteriaceae</taxon>
        <taxon>Mucilaginibacter</taxon>
    </lineage>
</organism>
<name>A0A3S2ULX9_9SPHI</name>
<sequence length="196" mass="22777">MIDPEKIKQFVSLFKELSFNDVVRLFGLFKMRRLRAGEVFVLEGSQYSKLAYIQKGLIRAYTVKPNGDEITVIMRWEDQFFASHDYVIHRNTSKYNYQAVEGTILFEINYDEAQKIFEKHPGFAEARNVILLNMLGDSLARVEAFVLLSPEERYVKLIKDKPNLINRVPDKYIATMLGVTPVSLSRIRKRIASVKH</sequence>
<dbReference type="PROSITE" id="PS50042">
    <property type="entry name" value="CNMP_BINDING_3"/>
    <property type="match status" value="1"/>
</dbReference>
<dbReference type="Proteomes" id="UP000282759">
    <property type="component" value="Unassembled WGS sequence"/>
</dbReference>
<accession>A0A3S2ULX9</accession>
<protein>
    <submittedName>
        <fullName evidence="2">Crp/Fnr family transcriptional regulator</fullName>
    </submittedName>
</protein>